<sequence>MTLMRFDPYRELDRLSEHAVLTSRAVPMEAFRRGDRCIVALDLPGVDSNDVDVTVERNVVMVKVRRASLRQEDDEVLIDERPHGEFIRQLFLGDMLAAGDVTAEFDRGVLVLTIPIAESSKPRMIKISEQTAVKA</sequence>
<feature type="domain" description="SHSP" evidence="3">
    <location>
        <begin position="19"/>
        <end position="130"/>
    </location>
</feature>
<evidence type="ECO:0000256" key="1">
    <source>
        <dbReference type="PROSITE-ProRule" id="PRU00285"/>
    </source>
</evidence>
<evidence type="ECO:0000313" key="5">
    <source>
        <dbReference type="Proteomes" id="UP001141259"/>
    </source>
</evidence>
<dbReference type="AlphaFoldDB" id="A0A9X2VM46"/>
<dbReference type="Proteomes" id="UP001141259">
    <property type="component" value="Unassembled WGS sequence"/>
</dbReference>
<evidence type="ECO:0000256" key="2">
    <source>
        <dbReference type="RuleBase" id="RU003616"/>
    </source>
</evidence>
<proteinExistence type="inferred from homology"/>
<gene>
    <name evidence="4" type="ORF">NZH93_20005</name>
</gene>
<comment type="caution">
    <text evidence="4">The sequence shown here is derived from an EMBL/GenBank/DDBJ whole genome shotgun (WGS) entry which is preliminary data.</text>
</comment>
<dbReference type="InterPro" id="IPR031107">
    <property type="entry name" value="Small_HSP"/>
</dbReference>
<accession>A0A9X2VM46</accession>
<dbReference type="EMBL" id="JANYMP010000009">
    <property type="protein sequence ID" value="MCS7479151.1"/>
    <property type="molecule type" value="Genomic_DNA"/>
</dbReference>
<dbReference type="Gene3D" id="2.60.40.790">
    <property type="match status" value="1"/>
</dbReference>
<dbReference type="CDD" id="cd06464">
    <property type="entry name" value="ACD_sHsps-like"/>
    <property type="match status" value="1"/>
</dbReference>
<name>A0A9X2VM46_9PSEU</name>
<evidence type="ECO:0000259" key="3">
    <source>
        <dbReference type="PROSITE" id="PS01031"/>
    </source>
</evidence>
<comment type="similarity">
    <text evidence="1 2">Belongs to the small heat shock protein (HSP20) family.</text>
</comment>
<organism evidence="4 5">
    <name type="scientific">Umezawaea endophytica</name>
    <dbReference type="NCBI Taxonomy" id="1654476"/>
    <lineage>
        <taxon>Bacteria</taxon>
        <taxon>Bacillati</taxon>
        <taxon>Actinomycetota</taxon>
        <taxon>Actinomycetes</taxon>
        <taxon>Pseudonocardiales</taxon>
        <taxon>Pseudonocardiaceae</taxon>
        <taxon>Umezawaea</taxon>
    </lineage>
</organism>
<dbReference type="Pfam" id="PF00011">
    <property type="entry name" value="HSP20"/>
    <property type="match status" value="1"/>
</dbReference>
<evidence type="ECO:0000313" key="4">
    <source>
        <dbReference type="EMBL" id="MCS7479151.1"/>
    </source>
</evidence>
<dbReference type="RefSeq" id="WP_259624657.1">
    <property type="nucleotide sequence ID" value="NZ_JANYMP010000009.1"/>
</dbReference>
<dbReference type="SUPFAM" id="SSF49764">
    <property type="entry name" value="HSP20-like chaperones"/>
    <property type="match status" value="1"/>
</dbReference>
<dbReference type="PROSITE" id="PS01031">
    <property type="entry name" value="SHSP"/>
    <property type="match status" value="1"/>
</dbReference>
<dbReference type="InterPro" id="IPR008978">
    <property type="entry name" value="HSP20-like_chaperone"/>
</dbReference>
<protein>
    <submittedName>
        <fullName evidence="4">Hsp20/alpha crystallin family protein</fullName>
    </submittedName>
</protein>
<dbReference type="InterPro" id="IPR002068">
    <property type="entry name" value="A-crystallin/Hsp20_dom"/>
</dbReference>
<dbReference type="PANTHER" id="PTHR11527">
    <property type="entry name" value="HEAT-SHOCK PROTEIN 20 FAMILY MEMBER"/>
    <property type="match status" value="1"/>
</dbReference>
<keyword evidence="5" id="KW-1185">Reference proteome</keyword>
<reference evidence="4" key="1">
    <citation type="submission" date="2022-08" db="EMBL/GenBank/DDBJ databases">
        <authorList>
            <person name="Tistechok S."/>
            <person name="Samborskyy M."/>
            <person name="Roman I."/>
        </authorList>
    </citation>
    <scope>NUCLEOTIDE SEQUENCE</scope>
    <source>
        <strain evidence="4">DSM 103496</strain>
    </source>
</reference>